<keyword evidence="5" id="KW-0808">Transferase</keyword>
<evidence type="ECO:0000256" key="1">
    <source>
        <dbReference type="SAM" id="SignalP"/>
    </source>
</evidence>
<comment type="caution">
    <text evidence="5">The sequence shown here is derived from an EMBL/GenBank/DDBJ whole genome shotgun (WGS) entry which is preliminary data.</text>
</comment>
<dbReference type="EMBL" id="JAHWGI010001327">
    <property type="protein sequence ID" value="KAK3928342.1"/>
    <property type="molecule type" value="Genomic_DNA"/>
</dbReference>
<dbReference type="EMBL" id="JAHWGI010000007">
    <property type="protein sequence ID" value="KAK3907338.1"/>
    <property type="molecule type" value="Genomic_DNA"/>
</dbReference>
<dbReference type="EMBL" id="JAHWGI010000231">
    <property type="protein sequence ID" value="KAK3911133.1"/>
    <property type="molecule type" value="Genomic_DNA"/>
</dbReference>
<keyword evidence="7" id="KW-1185">Reference proteome</keyword>
<dbReference type="GO" id="GO:0008483">
    <property type="term" value="F:transaminase activity"/>
    <property type="evidence" value="ECO:0007669"/>
    <property type="project" value="UniProtKB-KW"/>
</dbReference>
<organism evidence="5 7">
    <name type="scientific">Frankliniella fusca</name>
    <dbReference type="NCBI Taxonomy" id="407009"/>
    <lineage>
        <taxon>Eukaryota</taxon>
        <taxon>Metazoa</taxon>
        <taxon>Ecdysozoa</taxon>
        <taxon>Arthropoda</taxon>
        <taxon>Hexapoda</taxon>
        <taxon>Insecta</taxon>
        <taxon>Pterygota</taxon>
        <taxon>Neoptera</taxon>
        <taxon>Paraneoptera</taxon>
        <taxon>Thysanoptera</taxon>
        <taxon>Terebrantia</taxon>
        <taxon>Thripoidea</taxon>
        <taxon>Thripidae</taxon>
        <taxon>Frankliniella</taxon>
    </lineage>
</organism>
<proteinExistence type="predicted"/>
<evidence type="ECO:0000313" key="2">
    <source>
        <dbReference type="EMBL" id="KAK3907338.1"/>
    </source>
</evidence>
<evidence type="ECO:0000313" key="6">
    <source>
        <dbReference type="EMBL" id="KAK3932343.1"/>
    </source>
</evidence>
<name>A0AAE1LS45_9NEOP</name>
<dbReference type="AlphaFoldDB" id="A0AAE1LS45"/>
<reference evidence="5" key="1">
    <citation type="submission" date="2021-07" db="EMBL/GenBank/DDBJ databases">
        <authorList>
            <person name="Catto M.A."/>
            <person name="Jacobson A."/>
            <person name="Kennedy G."/>
            <person name="Labadie P."/>
            <person name="Hunt B.G."/>
            <person name="Srinivasan R."/>
        </authorList>
    </citation>
    <scope>NUCLEOTIDE SEQUENCE</scope>
    <source>
        <strain evidence="5">PL_HMW_Pooled</strain>
        <tissue evidence="5">Head</tissue>
    </source>
</reference>
<evidence type="ECO:0000313" key="5">
    <source>
        <dbReference type="EMBL" id="KAK3928342.1"/>
    </source>
</evidence>
<sequence>MVLLSWWFLQFGRGCELIRIPQIKVAEKGVQCGDGPYYFIQNVRPWYPC</sequence>
<dbReference type="EMBL" id="JAHWGI010001435">
    <property type="protein sequence ID" value="KAK3932343.1"/>
    <property type="molecule type" value="Genomic_DNA"/>
</dbReference>
<reference evidence="5" key="2">
    <citation type="journal article" date="2023" name="BMC Genomics">
        <title>Pest status, molecular evolution, and epigenetic factors derived from the genome assembly of Frankliniella fusca, a thysanopteran phytovirus vector.</title>
        <authorList>
            <person name="Catto M.A."/>
            <person name="Labadie P.E."/>
            <person name="Jacobson A.L."/>
            <person name="Kennedy G.G."/>
            <person name="Srinivasan R."/>
            <person name="Hunt B.G."/>
        </authorList>
    </citation>
    <scope>NUCLEOTIDE SEQUENCE</scope>
    <source>
        <strain evidence="5">PL_HMW_Pooled</strain>
    </source>
</reference>
<evidence type="ECO:0000313" key="3">
    <source>
        <dbReference type="EMBL" id="KAK3911133.1"/>
    </source>
</evidence>
<accession>A0AAE1LS45</accession>
<keyword evidence="1" id="KW-0732">Signal</keyword>
<feature type="chain" id="PRO_5042442910" evidence="1">
    <location>
        <begin position="18"/>
        <end position="49"/>
    </location>
</feature>
<gene>
    <name evidence="4" type="ORF">KUF71_009993</name>
    <name evidence="6" type="ORF">KUF71_012416</name>
    <name evidence="5" type="ORF">KUF71_016589</name>
    <name evidence="2" type="ORF">KUF71_018166</name>
    <name evidence="3" type="ORF">KUF71_020837</name>
</gene>
<feature type="signal peptide" evidence="1">
    <location>
        <begin position="1"/>
        <end position="17"/>
    </location>
</feature>
<keyword evidence="5" id="KW-0032">Aminotransferase</keyword>
<dbReference type="Proteomes" id="UP001219518">
    <property type="component" value="Unassembled WGS sequence"/>
</dbReference>
<evidence type="ECO:0000313" key="4">
    <source>
        <dbReference type="EMBL" id="KAK3920756.1"/>
    </source>
</evidence>
<evidence type="ECO:0000313" key="7">
    <source>
        <dbReference type="Proteomes" id="UP001219518"/>
    </source>
</evidence>
<protein>
    <submittedName>
        <fullName evidence="5">Kynurenine/alpha-aminoadipate aminotransferase, mitochondrial</fullName>
    </submittedName>
</protein>
<dbReference type="EMBL" id="JAHWGI010001022">
    <property type="protein sequence ID" value="KAK3920756.1"/>
    <property type="molecule type" value="Genomic_DNA"/>
</dbReference>